<evidence type="ECO:0000256" key="2">
    <source>
        <dbReference type="ARBA" id="ARBA00023157"/>
    </source>
</evidence>
<dbReference type="Pfam" id="PF00059">
    <property type="entry name" value="Lectin_C"/>
    <property type="match status" value="1"/>
</dbReference>
<dbReference type="SMART" id="SM00034">
    <property type="entry name" value="CLECT"/>
    <property type="match status" value="1"/>
</dbReference>
<dbReference type="InterPro" id="IPR016187">
    <property type="entry name" value="CTDL_fold"/>
</dbReference>
<keyword evidence="5" id="KW-1185">Reference proteome</keyword>
<keyword evidence="1" id="KW-0430">Lectin</keyword>
<protein>
    <recommendedName>
        <fullName evidence="3">C-type lectin domain-containing protein</fullName>
    </recommendedName>
</protein>
<accession>A0AAY4DYK5</accession>
<evidence type="ECO:0000256" key="1">
    <source>
        <dbReference type="ARBA" id="ARBA00022734"/>
    </source>
</evidence>
<evidence type="ECO:0000313" key="4">
    <source>
        <dbReference type="Ensembl" id="ENSDCDP00010050390.1"/>
    </source>
</evidence>
<evidence type="ECO:0000313" key="5">
    <source>
        <dbReference type="Proteomes" id="UP000694580"/>
    </source>
</evidence>
<reference evidence="4" key="2">
    <citation type="submission" date="2025-08" db="UniProtKB">
        <authorList>
            <consortium name="Ensembl"/>
        </authorList>
    </citation>
    <scope>IDENTIFICATION</scope>
</reference>
<dbReference type="GO" id="GO:0030246">
    <property type="term" value="F:carbohydrate binding"/>
    <property type="evidence" value="ECO:0007669"/>
    <property type="project" value="UniProtKB-KW"/>
</dbReference>
<organism evidence="4 5">
    <name type="scientific">Denticeps clupeoides</name>
    <name type="common">denticle herring</name>
    <dbReference type="NCBI Taxonomy" id="299321"/>
    <lineage>
        <taxon>Eukaryota</taxon>
        <taxon>Metazoa</taxon>
        <taxon>Chordata</taxon>
        <taxon>Craniata</taxon>
        <taxon>Vertebrata</taxon>
        <taxon>Euteleostomi</taxon>
        <taxon>Actinopterygii</taxon>
        <taxon>Neopterygii</taxon>
        <taxon>Teleostei</taxon>
        <taxon>Clupei</taxon>
        <taxon>Clupeiformes</taxon>
        <taxon>Denticipitoidei</taxon>
        <taxon>Denticipitidae</taxon>
        <taxon>Denticeps</taxon>
    </lineage>
</organism>
<sequence length="156" mass="17647">FLSPCFFCVCVCVCEELNRLNCPIFISATKDVWNASRKYCREKGGDLVVINSREKQVRDAITKMGWNGWIGLSDESEEGTWIWVDGTTLTVKFWDAGQPNNRDEQDEDCVVFEPNRQNPLLSWHDYPCLSRQHAICEKSAANGLRCHEGKSLVGGG</sequence>
<reference evidence="4 5" key="1">
    <citation type="submission" date="2020-06" db="EMBL/GenBank/DDBJ databases">
        <authorList>
            <consortium name="Wellcome Sanger Institute Data Sharing"/>
        </authorList>
    </citation>
    <scope>NUCLEOTIDE SEQUENCE [LARGE SCALE GENOMIC DNA]</scope>
</reference>
<dbReference type="Gene3D" id="3.10.100.10">
    <property type="entry name" value="Mannose-Binding Protein A, subunit A"/>
    <property type="match status" value="1"/>
</dbReference>
<dbReference type="GeneTree" id="ENSGT01020000230338"/>
<dbReference type="InterPro" id="IPR018378">
    <property type="entry name" value="C-type_lectin_CS"/>
</dbReference>
<dbReference type="PROSITE" id="PS50041">
    <property type="entry name" value="C_TYPE_LECTIN_2"/>
    <property type="match status" value="1"/>
</dbReference>
<dbReference type="CDD" id="cd03590">
    <property type="entry name" value="CLECT_DC-SIGN_like"/>
    <property type="match status" value="1"/>
</dbReference>
<dbReference type="InterPro" id="IPR001304">
    <property type="entry name" value="C-type_lectin-like"/>
</dbReference>
<dbReference type="SUPFAM" id="SSF56436">
    <property type="entry name" value="C-type lectin-like"/>
    <property type="match status" value="1"/>
</dbReference>
<dbReference type="AlphaFoldDB" id="A0AAY4DYK5"/>
<name>A0AAY4DYK5_9TELE</name>
<dbReference type="InterPro" id="IPR033989">
    <property type="entry name" value="CD209-like_CTLD"/>
</dbReference>
<dbReference type="PANTHER" id="PTHR22803">
    <property type="entry name" value="MANNOSE, PHOSPHOLIPASE, LECTIN RECEPTOR RELATED"/>
    <property type="match status" value="1"/>
</dbReference>
<dbReference type="Ensembl" id="ENSDCDT00010060812.1">
    <property type="protein sequence ID" value="ENSDCDP00010050390.1"/>
    <property type="gene ID" value="ENSDCDG00010029887.1"/>
</dbReference>
<proteinExistence type="predicted"/>
<feature type="domain" description="C-type lectin" evidence="3">
    <location>
        <begin position="18"/>
        <end position="137"/>
    </location>
</feature>
<reference evidence="4" key="3">
    <citation type="submission" date="2025-09" db="UniProtKB">
        <authorList>
            <consortium name="Ensembl"/>
        </authorList>
    </citation>
    <scope>IDENTIFICATION</scope>
</reference>
<dbReference type="Proteomes" id="UP000694580">
    <property type="component" value="Chromosome 9"/>
</dbReference>
<dbReference type="InterPro" id="IPR016186">
    <property type="entry name" value="C-type_lectin-like/link_sf"/>
</dbReference>
<dbReference type="PROSITE" id="PS00615">
    <property type="entry name" value="C_TYPE_LECTIN_1"/>
    <property type="match status" value="1"/>
</dbReference>
<keyword evidence="2" id="KW-1015">Disulfide bond</keyword>
<dbReference type="InterPro" id="IPR050111">
    <property type="entry name" value="C-type_lectin/snaclec_domain"/>
</dbReference>
<evidence type="ECO:0000259" key="3">
    <source>
        <dbReference type="PROSITE" id="PS50041"/>
    </source>
</evidence>